<dbReference type="Proteomes" id="UP000887013">
    <property type="component" value="Unassembled WGS sequence"/>
</dbReference>
<keyword evidence="2" id="KW-1185">Reference proteome</keyword>
<dbReference type="EMBL" id="BMAW01013352">
    <property type="protein sequence ID" value="GFT33456.1"/>
    <property type="molecule type" value="Genomic_DNA"/>
</dbReference>
<gene>
    <name evidence="1" type="ORF">NPIL_668631</name>
</gene>
<protein>
    <submittedName>
        <fullName evidence="1">Uncharacterized protein</fullName>
    </submittedName>
</protein>
<sequence length="109" mass="12159">MPSIPKIAEVSRSLVHEGNKALETKNSNTASYHQGFYQTETLPFGIHLAECAGWPCLGGYRSPLFFDLTCPAFHPSDLFDPPFLLPLFGESRPWKIEVLISPTPVKTVR</sequence>
<organism evidence="1 2">
    <name type="scientific">Nephila pilipes</name>
    <name type="common">Giant wood spider</name>
    <name type="synonym">Nephila maculata</name>
    <dbReference type="NCBI Taxonomy" id="299642"/>
    <lineage>
        <taxon>Eukaryota</taxon>
        <taxon>Metazoa</taxon>
        <taxon>Ecdysozoa</taxon>
        <taxon>Arthropoda</taxon>
        <taxon>Chelicerata</taxon>
        <taxon>Arachnida</taxon>
        <taxon>Araneae</taxon>
        <taxon>Araneomorphae</taxon>
        <taxon>Entelegynae</taxon>
        <taxon>Araneoidea</taxon>
        <taxon>Nephilidae</taxon>
        <taxon>Nephila</taxon>
    </lineage>
</organism>
<comment type="caution">
    <text evidence="1">The sequence shown here is derived from an EMBL/GenBank/DDBJ whole genome shotgun (WGS) entry which is preliminary data.</text>
</comment>
<reference evidence="1" key="1">
    <citation type="submission" date="2020-08" db="EMBL/GenBank/DDBJ databases">
        <title>Multicomponent nature underlies the extraordinary mechanical properties of spider dragline silk.</title>
        <authorList>
            <person name="Kono N."/>
            <person name="Nakamura H."/>
            <person name="Mori M."/>
            <person name="Yoshida Y."/>
            <person name="Ohtoshi R."/>
            <person name="Malay A.D."/>
            <person name="Moran D.A.P."/>
            <person name="Tomita M."/>
            <person name="Numata K."/>
            <person name="Arakawa K."/>
        </authorList>
    </citation>
    <scope>NUCLEOTIDE SEQUENCE</scope>
</reference>
<proteinExistence type="predicted"/>
<evidence type="ECO:0000313" key="2">
    <source>
        <dbReference type="Proteomes" id="UP000887013"/>
    </source>
</evidence>
<accession>A0A8X6NVQ6</accession>
<evidence type="ECO:0000313" key="1">
    <source>
        <dbReference type="EMBL" id="GFT33456.1"/>
    </source>
</evidence>
<name>A0A8X6NVQ6_NEPPI</name>
<dbReference type="AlphaFoldDB" id="A0A8X6NVQ6"/>